<dbReference type="AlphaFoldDB" id="A0A2N7RY72"/>
<gene>
    <name evidence="2" type="ORF">CIK84_15775</name>
</gene>
<dbReference type="SMART" id="SM00530">
    <property type="entry name" value="HTH_XRE"/>
    <property type="match status" value="1"/>
</dbReference>
<proteinExistence type="predicted"/>
<dbReference type="CDD" id="cd00093">
    <property type="entry name" value="HTH_XRE"/>
    <property type="match status" value="1"/>
</dbReference>
<evidence type="ECO:0000259" key="1">
    <source>
        <dbReference type="PROSITE" id="PS50943"/>
    </source>
</evidence>
<protein>
    <submittedName>
        <fullName evidence="2">Transcriptional regulator</fullName>
    </submittedName>
</protein>
<dbReference type="InterPro" id="IPR010982">
    <property type="entry name" value="Lambda_DNA-bd_dom_sf"/>
</dbReference>
<dbReference type="PROSITE" id="PS50943">
    <property type="entry name" value="HTH_CROC1"/>
    <property type="match status" value="1"/>
</dbReference>
<reference evidence="2 3" key="1">
    <citation type="journal article" date="2017" name="Elife">
        <title>Extensive horizontal gene transfer in cheese-associated bacteria.</title>
        <authorList>
            <person name="Bonham K.S."/>
            <person name="Wolfe B.E."/>
            <person name="Dutton R.J."/>
        </authorList>
    </citation>
    <scope>NUCLEOTIDE SEQUENCE [LARGE SCALE GENOMIC DNA]</scope>
    <source>
        <strain evidence="2 3">JB182</strain>
    </source>
</reference>
<accession>A0A2N7RY72</accession>
<dbReference type="SUPFAM" id="SSF47413">
    <property type="entry name" value="lambda repressor-like DNA-binding domains"/>
    <property type="match status" value="1"/>
</dbReference>
<evidence type="ECO:0000313" key="2">
    <source>
        <dbReference type="EMBL" id="PMQ18845.1"/>
    </source>
</evidence>
<name>A0A2N7RY72_9MICC</name>
<organism evidence="2 3">
    <name type="scientific">Glutamicibacter arilaitensis</name>
    <dbReference type="NCBI Taxonomy" id="256701"/>
    <lineage>
        <taxon>Bacteria</taxon>
        <taxon>Bacillati</taxon>
        <taxon>Actinomycetota</taxon>
        <taxon>Actinomycetes</taxon>
        <taxon>Micrococcales</taxon>
        <taxon>Micrococcaceae</taxon>
        <taxon>Glutamicibacter</taxon>
    </lineage>
</organism>
<dbReference type="InterPro" id="IPR001387">
    <property type="entry name" value="Cro/C1-type_HTH"/>
</dbReference>
<dbReference type="Gene3D" id="1.10.260.40">
    <property type="entry name" value="lambda repressor-like DNA-binding domains"/>
    <property type="match status" value="1"/>
</dbReference>
<dbReference type="GO" id="GO:0003677">
    <property type="term" value="F:DNA binding"/>
    <property type="evidence" value="ECO:0007669"/>
    <property type="project" value="InterPro"/>
</dbReference>
<sequence>MEYVSMMSSELGTRIKAQRKALGMTQGELAASAGVSRKFISELESGKDSASLGLTLKVLHELGFEEPALRKVPDRGEEISGIFRRSLAAKDYEYALRLVGEYAAESLQEGRPLLRQRPAIDDAQYLVTLAALTRWVASKTDSITPAWARKTAASAEPVFLSEKIYPVGDRMKQLIRSETPKELREMNVWMRERSLATA</sequence>
<dbReference type="Pfam" id="PF01381">
    <property type="entry name" value="HTH_3"/>
    <property type="match status" value="1"/>
</dbReference>
<evidence type="ECO:0000313" key="3">
    <source>
        <dbReference type="Proteomes" id="UP000235739"/>
    </source>
</evidence>
<comment type="caution">
    <text evidence="2">The sequence shown here is derived from an EMBL/GenBank/DDBJ whole genome shotgun (WGS) entry which is preliminary data.</text>
</comment>
<feature type="domain" description="HTH cro/C1-type" evidence="1">
    <location>
        <begin position="15"/>
        <end position="69"/>
    </location>
</feature>
<dbReference type="EMBL" id="PNQX01000003">
    <property type="protein sequence ID" value="PMQ18845.1"/>
    <property type="molecule type" value="Genomic_DNA"/>
</dbReference>
<dbReference type="Proteomes" id="UP000235739">
    <property type="component" value="Unassembled WGS sequence"/>
</dbReference>